<organism evidence="3 4">
    <name type="scientific">Sordaria brevicollis</name>
    <dbReference type="NCBI Taxonomy" id="83679"/>
    <lineage>
        <taxon>Eukaryota</taxon>
        <taxon>Fungi</taxon>
        <taxon>Dikarya</taxon>
        <taxon>Ascomycota</taxon>
        <taxon>Pezizomycotina</taxon>
        <taxon>Sordariomycetes</taxon>
        <taxon>Sordariomycetidae</taxon>
        <taxon>Sordariales</taxon>
        <taxon>Sordariaceae</taxon>
        <taxon>Sordaria</taxon>
    </lineage>
</organism>
<reference evidence="3" key="2">
    <citation type="submission" date="2023-07" db="EMBL/GenBank/DDBJ databases">
        <authorList>
            <consortium name="Lawrence Berkeley National Laboratory"/>
            <person name="Haridas S."/>
            <person name="Hensen N."/>
            <person name="Bonometti L."/>
            <person name="Westerberg I."/>
            <person name="Brannstrom I.O."/>
            <person name="Guillou S."/>
            <person name="Cros-Aarteil S."/>
            <person name="Calhoun S."/>
            <person name="Kuo A."/>
            <person name="Mondo S."/>
            <person name="Pangilinan J."/>
            <person name="Riley R."/>
            <person name="LaButti K."/>
            <person name="Andreopoulos B."/>
            <person name="Lipzen A."/>
            <person name="Chen C."/>
            <person name="Yanf M."/>
            <person name="Daum C."/>
            <person name="Ng V."/>
            <person name="Clum A."/>
            <person name="Steindorff A."/>
            <person name="Ohm R."/>
            <person name="Martin F."/>
            <person name="Silar P."/>
            <person name="Natvig D."/>
            <person name="Lalanne C."/>
            <person name="Gautier V."/>
            <person name="Ament-velasquez S.L."/>
            <person name="Kruys A."/>
            <person name="Hutchinson M.I."/>
            <person name="Powell A.J."/>
            <person name="Barry K."/>
            <person name="Miller A.N."/>
            <person name="Grigoriev I.V."/>
            <person name="Debuchy R."/>
            <person name="Gladieux P."/>
            <person name="Thoren M.H."/>
            <person name="Johannesson H."/>
        </authorList>
    </citation>
    <scope>NUCLEOTIDE SEQUENCE</scope>
    <source>
        <strain evidence="3">FGSC 1904</strain>
    </source>
</reference>
<feature type="signal peptide" evidence="2">
    <location>
        <begin position="1"/>
        <end position="21"/>
    </location>
</feature>
<evidence type="ECO:0008006" key="5">
    <source>
        <dbReference type="Google" id="ProtNLM"/>
    </source>
</evidence>
<proteinExistence type="predicted"/>
<evidence type="ECO:0000256" key="1">
    <source>
        <dbReference type="SAM" id="MobiDB-lite"/>
    </source>
</evidence>
<evidence type="ECO:0000256" key="2">
    <source>
        <dbReference type="SAM" id="SignalP"/>
    </source>
</evidence>
<keyword evidence="4" id="KW-1185">Reference proteome</keyword>
<comment type="caution">
    <text evidence="3">The sequence shown here is derived from an EMBL/GenBank/DDBJ whole genome shotgun (WGS) entry which is preliminary data.</text>
</comment>
<reference evidence="3" key="1">
    <citation type="journal article" date="2023" name="Mol. Phylogenet. Evol.">
        <title>Genome-scale phylogeny and comparative genomics of the fungal order Sordariales.</title>
        <authorList>
            <person name="Hensen N."/>
            <person name="Bonometti L."/>
            <person name="Westerberg I."/>
            <person name="Brannstrom I.O."/>
            <person name="Guillou S."/>
            <person name="Cros-Aarteil S."/>
            <person name="Calhoun S."/>
            <person name="Haridas S."/>
            <person name="Kuo A."/>
            <person name="Mondo S."/>
            <person name="Pangilinan J."/>
            <person name="Riley R."/>
            <person name="LaButti K."/>
            <person name="Andreopoulos B."/>
            <person name="Lipzen A."/>
            <person name="Chen C."/>
            <person name="Yan M."/>
            <person name="Daum C."/>
            <person name="Ng V."/>
            <person name="Clum A."/>
            <person name="Steindorff A."/>
            <person name="Ohm R.A."/>
            <person name="Martin F."/>
            <person name="Silar P."/>
            <person name="Natvig D.O."/>
            <person name="Lalanne C."/>
            <person name="Gautier V."/>
            <person name="Ament-Velasquez S.L."/>
            <person name="Kruys A."/>
            <person name="Hutchinson M.I."/>
            <person name="Powell A.J."/>
            <person name="Barry K."/>
            <person name="Miller A.N."/>
            <person name="Grigoriev I.V."/>
            <person name="Debuchy R."/>
            <person name="Gladieux P."/>
            <person name="Hiltunen Thoren M."/>
            <person name="Johannesson H."/>
        </authorList>
    </citation>
    <scope>NUCLEOTIDE SEQUENCE</scope>
    <source>
        <strain evidence="3">FGSC 1904</strain>
    </source>
</reference>
<feature type="region of interest" description="Disordered" evidence="1">
    <location>
        <begin position="141"/>
        <end position="163"/>
    </location>
</feature>
<gene>
    <name evidence="3" type="ORF">B0T20DRAFT_32901</name>
</gene>
<protein>
    <recommendedName>
        <fullName evidence="5">Secreted protein</fullName>
    </recommendedName>
</protein>
<keyword evidence="2" id="KW-0732">Signal</keyword>
<dbReference type="AlphaFoldDB" id="A0AAE0P8V7"/>
<feature type="chain" id="PRO_5042006797" description="Secreted protein" evidence="2">
    <location>
        <begin position="22"/>
        <end position="163"/>
    </location>
</feature>
<sequence>MMATSYFFLSGLLPLMRWSDAVPIETWGHRATRDQNHLTQYPTKKQRREPKRPSRILENHPILEAQLLSSICLHRGYTWRAFILSFAVPPFQQQDMCQWSMCPPFLRVLLPALSHNVETGNGTITSTSLLTIMISSIRETESIPPRSSIPPKSTTPKSAKSSR</sequence>
<name>A0AAE0P8V7_SORBR</name>
<accession>A0AAE0P8V7</accession>
<evidence type="ECO:0000313" key="4">
    <source>
        <dbReference type="Proteomes" id="UP001281003"/>
    </source>
</evidence>
<dbReference type="EMBL" id="JAUTDP010000010">
    <property type="protein sequence ID" value="KAK3395372.1"/>
    <property type="molecule type" value="Genomic_DNA"/>
</dbReference>
<evidence type="ECO:0000313" key="3">
    <source>
        <dbReference type="EMBL" id="KAK3395372.1"/>
    </source>
</evidence>
<dbReference type="Proteomes" id="UP001281003">
    <property type="component" value="Unassembled WGS sequence"/>
</dbReference>